<accession>A0A2T5UR16</accession>
<organism evidence="1 2">
    <name type="scientific">Breoghania corrubedonensis</name>
    <dbReference type="NCBI Taxonomy" id="665038"/>
    <lineage>
        <taxon>Bacteria</taxon>
        <taxon>Pseudomonadati</taxon>
        <taxon>Pseudomonadota</taxon>
        <taxon>Alphaproteobacteria</taxon>
        <taxon>Hyphomicrobiales</taxon>
        <taxon>Stappiaceae</taxon>
        <taxon>Breoghania</taxon>
    </lineage>
</organism>
<dbReference type="OrthoDB" id="7784140at2"/>
<evidence type="ECO:0000313" key="2">
    <source>
        <dbReference type="Proteomes" id="UP000244081"/>
    </source>
</evidence>
<gene>
    <name evidence="1" type="ORF">C8N35_11543</name>
</gene>
<dbReference type="AlphaFoldDB" id="A0A2T5UR16"/>
<protein>
    <submittedName>
        <fullName evidence="1">Uncharacterized protein</fullName>
    </submittedName>
</protein>
<sequence length="747" mass="81662">MTDRQVIINDYQEVPASDFMAMQDYAQAGVDALVKYAIHDGQAYAGFTVTGSGTFEVTIAPGIYVSAGKMYVTRAAATRDLVEYQPVANKVAVAIVVWGASVDQSPEYRDFVVNLETEETEARQVNLERARIANLGTIGGVESGDPQYPTIPLDRIAIAYVILTPTGIEEIITNTVNDLASSRRNDQRLDVIEDWQALAEPRISTIATDVANLSNAQSGRVTSEDLFQVAGDVARLKEAAGLPDDYADYGADHFLDEDETDTEDLEYLAKVEEGIRFAPANKATSELALFSSINAQVTLTNGLLLPKFTSALRTSVTGYVGEQSITQYTQTSFDVVQKAMSRQRIRFGQIFEVCTNSAWWRSGSYDPVTNIFTRDGETFEVVESFREHTHNHLSYRIAQFWTDSYEEPYWDVVTSTYTLNGAQVAQTFLNSQAGWLTGVDLTFTRRGTSGNVHLTICELTPSGTPDLANAIQQTTIDFLNLRQYPAATTVSFTPTYLTAGKRYAMVLTTQGDHYIGMADGGAYLSGTFFYSTDGAYFAGDITKDMMFGLRFAKFSGSRVAVDLQPLNLDGGIAGIDLLSSMVTPDACDLTFQVQLNTGWVPVSEISTNALAGLPPLLPLQAVFQGTPDLHAGLFLAGSEVSVERPRTTFKHISTPRILAGASDTVRVEWSLGNWNAPHHTFTAVLRAGGVDESPDVVEDTALPDNRLRRVMTFNLDAPVASFQIVASGTTTTALDVFLVEERVDIEF</sequence>
<name>A0A2T5UR16_9HYPH</name>
<evidence type="ECO:0000313" key="1">
    <source>
        <dbReference type="EMBL" id="PTW53923.1"/>
    </source>
</evidence>
<reference evidence="1 2" key="1">
    <citation type="submission" date="2018-04" db="EMBL/GenBank/DDBJ databases">
        <title>Genomic Encyclopedia of Archaeal and Bacterial Type Strains, Phase II (KMG-II): from individual species to whole genera.</title>
        <authorList>
            <person name="Goeker M."/>
        </authorList>
    </citation>
    <scope>NUCLEOTIDE SEQUENCE [LARGE SCALE GENOMIC DNA]</scope>
    <source>
        <strain evidence="1 2">DSM 23382</strain>
    </source>
</reference>
<dbReference type="RefSeq" id="WP_107992055.1">
    <property type="nucleotide sequence ID" value="NZ_QAYG01000015.1"/>
</dbReference>
<keyword evidence="2" id="KW-1185">Reference proteome</keyword>
<dbReference type="EMBL" id="QAYG01000015">
    <property type="protein sequence ID" value="PTW53923.1"/>
    <property type="molecule type" value="Genomic_DNA"/>
</dbReference>
<dbReference type="Proteomes" id="UP000244081">
    <property type="component" value="Unassembled WGS sequence"/>
</dbReference>
<comment type="caution">
    <text evidence="1">The sequence shown here is derived from an EMBL/GenBank/DDBJ whole genome shotgun (WGS) entry which is preliminary data.</text>
</comment>
<proteinExistence type="predicted"/>